<dbReference type="AlphaFoldDB" id="A0A0G4EKE9"/>
<dbReference type="Proteomes" id="UP000041254">
    <property type="component" value="Unassembled WGS sequence"/>
</dbReference>
<keyword evidence="2" id="KW-0040">ANK repeat</keyword>
<dbReference type="PANTHER" id="PTHR24126:SF14">
    <property type="entry name" value="ANK_REP_REGION DOMAIN-CONTAINING PROTEIN"/>
    <property type="match status" value="1"/>
</dbReference>
<evidence type="ECO:0000256" key="2">
    <source>
        <dbReference type="ARBA" id="ARBA00023043"/>
    </source>
</evidence>
<evidence type="ECO:0000256" key="1">
    <source>
        <dbReference type="ARBA" id="ARBA00022737"/>
    </source>
</evidence>
<keyword evidence="1" id="KW-0677">Repeat</keyword>
<evidence type="ECO:0000256" key="3">
    <source>
        <dbReference type="SAM" id="MobiDB-lite"/>
    </source>
</evidence>
<dbReference type="InterPro" id="IPR036770">
    <property type="entry name" value="Ankyrin_rpt-contain_sf"/>
</dbReference>
<name>A0A0G4EKE9_VITBC</name>
<dbReference type="PANTHER" id="PTHR24126">
    <property type="entry name" value="ANKYRIN REPEAT, PH AND SEC7 DOMAIN CONTAINING PROTEIN SECG-RELATED"/>
    <property type="match status" value="1"/>
</dbReference>
<dbReference type="PhylomeDB" id="A0A0G4EKE9"/>
<protein>
    <submittedName>
        <fullName evidence="4">Uncharacterized protein</fullName>
    </submittedName>
</protein>
<dbReference type="InParanoid" id="A0A0G4EKE9"/>
<feature type="compositionally biased region" description="Low complexity" evidence="3">
    <location>
        <begin position="1"/>
        <end position="14"/>
    </location>
</feature>
<keyword evidence="5" id="KW-1185">Reference proteome</keyword>
<evidence type="ECO:0000313" key="4">
    <source>
        <dbReference type="EMBL" id="CEL96897.1"/>
    </source>
</evidence>
<dbReference type="Gene3D" id="1.25.40.20">
    <property type="entry name" value="Ankyrin repeat-containing domain"/>
    <property type="match status" value="1"/>
</dbReference>
<dbReference type="SUPFAM" id="SSF48403">
    <property type="entry name" value="Ankyrin repeat"/>
    <property type="match status" value="1"/>
</dbReference>
<accession>A0A0G4EKE9</accession>
<gene>
    <name evidence="4" type="ORF">Vbra_12100</name>
</gene>
<sequence>MLRGSSIMSAASSAGQQQPQHPTTLKFRQLLAHENEVCPYLLGKGTEWTVTEKDARDSGGRLKVERVPHAAVGSLVYDKDWPLMSATSSAGQQPHQQQQQPQQQAMKLKAVEIHLPPDTNDATQRLVGGIIVRTITPAEVQQLIRQGADAAVYVELRECRRRVALLLCVSLLSLAIDDWSTPTALEEELTIGPERHKGEFILPLWPSREVQAAILSALIDAIGRPRIDSLPPFPGHPRITKRKGPIEMAVRAGNLTAVKTLVANGAALRGRQLVFLPRWVRTSKEYEAALMAIYTYLVQHDPSLATEATANGYNVIHLAAGVGPIYSEAFIHAFLQLMKDNGASLTHTTHQHVHSKTPLHRAAIQCSYHVIEWLCPHLSPADINERSSANTTPLTLASGKVASLVRHATTPSVRGEISGMRGAIRAMLRSGAAIDRDRHVRRLVDGEYVQLLEELADDVMDAVNGALKPQRDVADLLTRLLPLARFPPSRPKPSDATDNDAPAAPSRPSPFAHSDETAHIAWKVGAFLHEPEAVDQMHLTTHTPLAGRVKAAMQHFVKCAATKTAGNREVVGVMANVGGRVVRVPLQCFAVNRGQLTHRRLGLREVVHKARLDEAARYGLTGVVKDFNTHLGNEDCQFDWQQLGWVDERGQFQPLGIN</sequence>
<feature type="region of interest" description="Disordered" evidence="3">
    <location>
        <begin position="484"/>
        <end position="514"/>
    </location>
</feature>
<feature type="compositionally biased region" description="Low complexity" evidence="3">
    <location>
        <begin position="501"/>
        <end position="512"/>
    </location>
</feature>
<organism evidence="4 5">
    <name type="scientific">Vitrella brassicaformis (strain CCMP3155)</name>
    <dbReference type="NCBI Taxonomy" id="1169540"/>
    <lineage>
        <taxon>Eukaryota</taxon>
        <taxon>Sar</taxon>
        <taxon>Alveolata</taxon>
        <taxon>Colpodellida</taxon>
        <taxon>Vitrellaceae</taxon>
        <taxon>Vitrella</taxon>
    </lineage>
</organism>
<proteinExistence type="predicted"/>
<feature type="region of interest" description="Disordered" evidence="3">
    <location>
        <begin position="1"/>
        <end position="22"/>
    </location>
</feature>
<evidence type="ECO:0000313" key="5">
    <source>
        <dbReference type="Proteomes" id="UP000041254"/>
    </source>
</evidence>
<dbReference type="EMBL" id="CDMY01000248">
    <property type="protein sequence ID" value="CEL96897.1"/>
    <property type="molecule type" value="Genomic_DNA"/>
</dbReference>
<dbReference type="VEuPathDB" id="CryptoDB:Vbra_12100"/>
<reference evidence="4 5" key="1">
    <citation type="submission" date="2014-11" db="EMBL/GenBank/DDBJ databases">
        <authorList>
            <person name="Zhu J."/>
            <person name="Qi W."/>
            <person name="Song R."/>
        </authorList>
    </citation>
    <scope>NUCLEOTIDE SEQUENCE [LARGE SCALE GENOMIC DNA]</scope>
</reference>